<dbReference type="EMBL" id="JABVED010000002">
    <property type="protein sequence ID" value="MBC6446315.1"/>
    <property type="molecule type" value="Genomic_DNA"/>
</dbReference>
<reference evidence="1 2" key="1">
    <citation type="submission" date="2020-06" db="EMBL/GenBank/DDBJ databases">
        <title>Actinokineospora xiongansis sp. nov., isolated from soil of Baiyangdian.</title>
        <authorList>
            <person name="Zhang X."/>
        </authorList>
    </citation>
    <scope>NUCLEOTIDE SEQUENCE [LARGE SCALE GENOMIC DNA]</scope>
    <source>
        <strain evidence="1 2">HBU206404</strain>
    </source>
</reference>
<dbReference type="RefSeq" id="WP_187218394.1">
    <property type="nucleotide sequence ID" value="NZ_JABVED010000002.1"/>
</dbReference>
<dbReference type="Proteomes" id="UP000734823">
    <property type="component" value="Unassembled WGS sequence"/>
</dbReference>
<name>A0ABR7L0V5_9PSEU</name>
<gene>
    <name evidence="1" type="ORF">GPZ80_03880</name>
</gene>
<evidence type="ECO:0000313" key="1">
    <source>
        <dbReference type="EMBL" id="MBC6446315.1"/>
    </source>
</evidence>
<proteinExistence type="predicted"/>
<protein>
    <recommendedName>
        <fullName evidence="3">Excreted virulence factor EspC (Type VII ESX diderm)</fullName>
    </recommendedName>
</protein>
<comment type="caution">
    <text evidence="1">The sequence shown here is derived from an EMBL/GenBank/DDBJ whole genome shotgun (WGS) entry which is preliminary data.</text>
</comment>
<sequence>MARDEVLDMDHDGVAAVAADMNSLALALAEVQKYASGDGLKAEHFGGTPDGARAFTSFDAAVKALATSVGKAQKFCADASSLLTSSSKATKETDIDNTWNLNKAGGK</sequence>
<accession>A0ABR7L0V5</accession>
<evidence type="ECO:0000313" key="2">
    <source>
        <dbReference type="Proteomes" id="UP000734823"/>
    </source>
</evidence>
<keyword evidence="2" id="KW-1185">Reference proteome</keyword>
<organism evidence="1 2">
    <name type="scientific">Actinokineospora xionganensis</name>
    <dbReference type="NCBI Taxonomy" id="2684470"/>
    <lineage>
        <taxon>Bacteria</taxon>
        <taxon>Bacillati</taxon>
        <taxon>Actinomycetota</taxon>
        <taxon>Actinomycetes</taxon>
        <taxon>Pseudonocardiales</taxon>
        <taxon>Pseudonocardiaceae</taxon>
        <taxon>Actinokineospora</taxon>
    </lineage>
</organism>
<evidence type="ECO:0008006" key="3">
    <source>
        <dbReference type="Google" id="ProtNLM"/>
    </source>
</evidence>